<comment type="caution">
    <text evidence="2">The sequence shown here is derived from an EMBL/GenBank/DDBJ whole genome shotgun (WGS) entry which is preliminary data.</text>
</comment>
<keyword evidence="1" id="KW-0472">Membrane</keyword>
<feature type="transmembrane region" description="Helical" evidence="1">
    <location>
        <begin position="15"/>
        <end position="37"/>
    </location>
</feature>
<sequence>MSDSSAPEPGNEPSILRRFASLIGLLGVSLFFTGWIYRWAYFLNFHLEITTLEFSVESFLIVPIQVFFADSGAIGRTAIAFSLTLVQIYTTLLAIGSIVDIAQFYHHRCQRYWSRKSTFLYRLIYTLLQFKPFRFDSIKVLRSLIDEIVIVSWVLIILFILAQSQAIRDAQRDMGRNSTLPVVTFIVPEDRIPIGAKLNDPGSFESSVEGFRFFGDFLTYQGFQGQEKNDTFDPDDPERVWRLLLERDGWIYLIQTNPGQEEFGRSHPVVALQKSMYGDQVMILAPDFVRPEDLQ</sequence>
<name>A0ABT7C135_9CYAN</name>
<dbReference type="EMBL" id="JAQOSQ010000027">
    <property type="protein sequence ID" value="MDJ1185140.1"/>
    <property type="molecule type" value="Genomic_DNA"/>
</dbReference>
<accession>A0ABT7C135</accession>
<feature type="transmembrane region" description="Helical" evidence="1">
    <location>
        <begin position="49"/>
        <end position="68"/>
    </location>
</feature>
<evidence type="ECO:0000313" key="2">
    <source>
        <dbReference type="EMBL" id="MDJ1185140.1"/>
    </source>
</evidence>
<organism evidence="2 3">
    <name type="scientific">Roseofilum casamattae BLCC-M143</name>
    <dbReference type="NCBI Taxonomy" id="3022442"/>
    <lineage>
        <taxon>Bacteria</taxon>
        <taxon>Bacillati</taxon>
        <taxon>Cyanobacteriota</taxon>
        <taxon>Cyanophyceae</taxon>
        <taxon>Desertifilales</taxon>
        <taxon>Desertifilaceae</taxon>
        <taxon>Roseofilum</taxon>
        <taxon>Roseofilum casamattae</taxon>
    </lineage>
</organism>
<feature type="transmembrane region" description="Helical" evidence="1">
    <location>
        <begin position="74"/>
        <end position="99"/>
    </location>
</feature>
<reference evidence="2 3" key="1">
    <citation type="submission" date="2023-01" db="EMBL/GenBank/DDBJ databases">
        <title>Novel diversity within Roseofilum (Cyanobacteria; Desertifilaceae) from marine benthic mats with descriptions of four novel species.</title>
        <authorList>
            <person name="Wang Y."/>
            <person name="Berthold D.E."/>
            <person name="Hu J."/>
            <person name="Lefler F.W."/>
            <person name="Laughinghouse H.D. IV."/>
        </authorList>
    </citation>
    <scope>NUCLEOTIDE SEQUENCE [LARGE SCALE GENOMIC DNA]</scope>
    <source>
        <strain evidence="2 3">BLCC-M143</strain>
    </source>
</reference>
<protein>
    <submittedName>
        <fullName evidence="2">Uncharacterized protein</fullName>
    </submittedName>
</protein>
<feature type="transmembrane region" description="Helical" evidence="1">
    <location>
        <begin position="141"/>
        <end position="162"/>
    </location>
</feature>
<dbReference type="Proteomes" id="UP001232992">
    <property type="component" value="Unassembled WGS sequence"/>
</dbReference>
<keyword evidence="1" id="KW-1133">Transmembrane helix</keyword>
<gene>
    <name evidence="2" type="ORF">PMH09_18285</name>
</gene>
<keyword evidence="1" id="KW-0812">Transmembrane</keyword>
<proteinExistence type="predicted"/>
<evidence type="ECO:0000256" key="1">
    <source>
        <dbReference type="SAM" id="Phobius"/>
    </source>
</evidence>
<evidence type="ECO:0000313" key="3">
    <source>
        <dbReference type="Proteomes" id="UP001232992"/>
    </source>
</evidence>
<keyword evidence="3" id="KW-1185">Reference proteome</keyword>
<dbReference type="RefSeq" id="WP_283759789.1">
    <property type="nucleotide sequence ID" value="NZ_JAQOSQ010000027.1"/>
</dbReference>